<dbReference type="PANTHER" id="PTHR42643">
    <property type="entry name" value="IONOTROPIC RECEPTOR 20A-RELATED"/>
    <property type="match status" value="1"/>
</dbReference>
<evidence type="ECO:0000256" key="2">
    <source>
        <dbReference type="ARBA" id="ARBA00022475"/>
    </source>
</evidence>
<feature type="transmembrane region" description="Helical" evidence="8">
    <location>
        <begin position="619"/>
        <end position="640"/>
    </location>
</feature>
<evidence type="ECO:0000256" key="4">
    <source>
        <dbReference type="ARBA" id="ARBA00022989"/>
    </source>
</evidence>
<evidence type="ECO:0000256" key="1">
    <source>
        <dbReference type="ARBA" id="ARBA00004651"/>
    </source>
</evidence>
<dbReference type="PANTHER" id="PTHR42643:SF30">
    <property type="entry name" value="IONOTROPIC RECEPTOR 40A-RELATED"/>
    <property type="match status" value="1"/>
</dbReference>
<evidence type="ECO:0000256" key="5">
    <source>
        <dbReference type="ARBA" id="ARBA00023136"/>
    </source>
</evidence>
<evidence type="ECO:0000313" key="10">
    <source>
        <dbReference type="Proteomes" id="UP000198287"/>
    </source>
</evidence>
<reference evidence="9 10" key="1">
    <citation type="submission" date="2015-12" db="EMBL/GenBank/DDBJ databases">
        <title>The genome of Folsomia candida.</title>
        <authorList>
            <person name="Faddeeva A."/>
            <person name="Derks M.F."/>
            <person name="Anvar Y."/>
            <person name="Smit S."/>
            <person name="Van Straalen N."/>
            <person name="Roelofs D."/>
        </authorList>
    </citation>
    <scope>NUCLEOTIDE SEQUENCE [LARGE SCALE GENOMIC DNA]</scope>
    <source>
        <strain evidence="9 10">VU population</strain>
        <tissue evidence="9">Whole body</tissue>
    </source>
</reference>
<feature type="transmembrane region" description="Helical" evidence="8">
    <location>
        <begin position="315"/>
        <end position="333"/>
    </location>
</feature>
<protein>
    <submittedName>
        <fullName evidence="9">Uncharacterized protein</fullName>
    </submittedName>
</protein>
<dbReference type="Proteomes" id="UP000198287">
    <property type="component" value="Unassembled WGS sequence"/>
</dbReference>
<keyword evidence="3 8" id="KW-0812">Transmembrane</keyword>
<organism evidence="9 10">
    <name type="scientific">Folsomia candida</name>
    <name type="common">Springtail</name>
    <dbReference type="NCBI Taxonomy" id="158441"/>
    <lineage>
        <taxon>Eukaryota</taxon>
        <taxon>Metazoa</taxon>
        <taxon>Ecdysozoa</taxon>
        <taxon>Arthropoda</taxon>
        <taxon>Hexapoda</taxon>
        <taxon>Collembola</taxon>
        <taxon>Entomobryomorpha</taxon>
        <taxon>Isotomoidea</taxon>
        <taxon>Isotomidae</taxon>
        <taxon>Proisotominae</taxon>
        <taxon>Folsomia</taxon>
    </lineage>
</organism>
<keyword evidence="7" id="KW-0325">Glycoprotein</keyword>
<proteinExistence type="predicted"/>
<evidence type="ECO:0000256" key="3">
    <source>
        <dbReference type="ARBA" id="ARBA00022692"/>
    </source>
</evidence>
<dbReference type="AlphaFoldDB" id="A0A226D4Q9"/>
<dbReference type="EMBL" id="LNIX01000037">
    <property type="protein sequence ID" value="OXA39641.1"/>
    <property type="molecule type" value="Genomic_DNA"/>
</dbReference>
<gene>
    <name evidence="9" type="ORF">Fcan01_25428</name>
</gene>
<keyword evidence="6" id="KW-0675">Receptor</keyword>
<keyword evidence="5 8" id="KW-0472">Membrane</keyword>
<comment type="subcellular location">
    <subcellularLocation>
        <location evidence="1">Cell membrane</location>
        <topology evidence="1">Multi-pass membrane protein</topology>
    </subcellularLocation>
</comment>
<comment type="caution">
    <text evidence="9">The sequence shown here is derived from an EMBL/GenBank/DDBJ whole genome shotgun (WGS) entry which is preliminary data.</text>
</comment>
<keyword evidence="2" id="KW-1003">Cell membrane</keyword>
<keyword evidence="4 8" id="KW-1133">Transmembrane helix</keyword>
<dbReference type="GO" id="GO:0005886">
    <property type="term" value="C:plasma membrane"/>
    <property type="evidence" value="ECO:0007669"/>
    <property type="project" value="UniProtKB-SubCell"/>
</dbReference>
<feature type="transmembrane region" description="Helical" evidence="8">
    <location>
        <begin position="367"/>
        <end position="385"/>
    </location>
</feature>
<accession>A0A226D4Q9</accession>
<evidence type="ECO:0000256" key="7">
    <source>
        <dbReference type="ARBA" id="ARBA00023180"/>
    </source>
</evidence>
<sequence>MDNSNLEVFATILIVFLLDRLLLTRSTIIPLNSQYSGSVLRVLSLFERCNFLLILHNNGRDSNREILSFLQSGQIPRILDNNEEVGPLQKPNLKPSSPTKHSKCHSIFIDLSWIEHYSSIRSSMEHWRVEISLIRTMNTIVLQKLNPSYIFLEYVSVQSDGACVRHDLLTGRIAQLLPHLTVTSDFLAILVSRRKTGSNYSPTSIIVGFCLSCTYEVEIPPLISHLDELSAWFRTLRDMNGLYVQSRFPVLPFYKCGLYQKTEPAALAPEYWNLLAKEYYSIHLGKLWMLVQFVQFSSIHFFYINYAALLLPFDIFTWILVFTGGIFVNILVYKITPSTKGYLLVWSLITAMEQPILTKRESSTGKLLILCGTWLTSIYILGSLYKGDMVSVLTSRTTRQVPDTLKDLVTSNITILTTDHYDNLNGPPPISRCSLHDLVIPQLMNAINSKYTLYHVLTRLRLGSKCVKIFNVYEISKNISNYGLLRTNSEKEFIIPDQFAVIDPTNMLTSIQTTILLFPTYLPITNLEIPFYTELKPWIVSANFFGPRFISGLASLVESGIHGWWSNNANEVSLLIDIEAVKGVGNVGEEFAKVSFAKEMRTKHGIMTAVAISFDKLRIPFVICLFCLGIGVVFLCKELIYFHFKKRTSKVTLKGVANRVMIVRSMRNVPLITYTLRSAELK</sequence>
<evidence type="ECO:0000313" key="9">
    <source>
        <dbReference type="EMBL" id="OXA39641.1"/>
    </source>
</evidence>
<keyword evidence="10" id="KW-1185">Reference proteome</keyword>
<evidence type="ECO:0000256" key="6">
    <source>
        <dbReference type="ARBA" id="ARBA00023170"/>
    </source>
</evidence>
<name>A0A226D4Q9_FOLCA</name>
<dbReference type="InterPro" id="IPR052192">
    <property type="entry name" value="Insect_Ionotropic_Sensory_Rcpt"/>
</dbReference>
<evidence type="ECO:0000256" key="8">
    <source>
        <dbReference type="SAM" id="Phobius"/>
    </source>
</evidence>